<evidence type="ECO:0000259" key="8">
    <source>
        <dbReference type="Pfam" id="PF00148"/>
    </source>
</evidence>
<evidence type="ECO:0000256" key="5">
    <source>
        <dbReference type="ARBA" id="ARBA00023231"/>
    </source>
</evidence>
<proteinExistence type="inferred from homology"/>
<evidence type="ECO:0000256" key="2">
    <source>
        <dbReference type="ARBA" id="ARBA00005155"/>
    </source>
</evidence>
<accession>A0A2A6LNW4</accession>
<evidence type="ECO:0000313" key="10">
    <source>
        <dbReference type="Proteomes" id="UP000220353"/>
    </source>
</evidence>
<comment type="similarity">
    <text evidence="3 6">Belongs to the NifD/NifK/NifE/NifN family.</text>
</comment>
<feature type="compositionally biased region" description="Basic and acidic residues" evidence="7">
    <location>
        <begin position="487"/>
        <end position="496"/>
    </location>
</feature>
<dbReference type="InterPro" id="IPR005973">
    <property type="entry name" value="NifE"/>
</dbReference>
<dbReference type="GO" id="GO:0016163">
    <property type="term" value="F:nitrogenase activity"/>
    <property type="evidence" value="ECO:0007669"/>
    <property type="project" value="InterPro"/>
</dbReference>
<feature type="region of interest" description="Disordered" evidence="7">
    <location>
        <begin position="455"/>
        <end position="496"/>
    </location>
</feature>
<evidence type="ECO:0000256" key="7">
    <source>
        <dbReference type="SAM" id="MobiDB-lite"/>
    </source>
</evidence>
<dbReference type="InterPro" id="IPR000510">
    <property type="entry name" value="Nase/OxRdtase_comp1"/>
</dbReference>
<evidence type="ECO:0000256" key="1">
    <source>
        <dbReference type="ARBA" id="ARBA00003171"/>
    </source>
</evidence>
<organism evidence="9 10">
    <name type="scientific">Rhizobium fredii</name>
    <name type="common">Sinorhizobium fredii</name>
    <dbReference type="NCBI Taxonomy" id="380"/>
    <lineage>
        <taxon>Bacteria</taxon>
        <taxon>Pseudomonadati</taxon>
        <taxon>Pseudomonadota</taxon>
        <taxon>Alphaproteobacteria</taxon>
        <taxon>Hyphomicrobiales</taxon>
        <taxon>Rhizobiaceae</taxon>
        <taxon>Sinorhizobium/Ensifer group</taxon>
        <taxon>Sinorhizobium</taxon>
    </lineage>
</organism>
<dbReference type="RefSeq" id="WP_097588010.1">
    <property type="nucleotide sequence ID" value="NZ_NWTC01000047.1"/>
</dbReference>
<comment type="function">
    <text evidence="1">This protein may play a role in the biosynthesis of the prosthetic group of nitrogenase (FeMo cofactor).</text>
</comment>
<protein>
    <recommendedName>
        <fullName evidence="4">Nitrogenase iron-molybdenum cofactor biosynthesis protein NifE</fullName>
    </recommendedName>
</protein>
<dbReference type="SUPFAM" id="SSF53807">
    <property type="entry name" value="Helical backbone' metal receptor"/>
    <property type="match status" value="1"/>
</dbReference>
<evidence type="ECO:0000256" key="3">
    <source>
        <dbReference type="ARBA" id="ARBA00011002"/>
    </source>
</evidence>
<dbReference type="CDD" id="cd01968">
    <property type="entry name" value="Nitrogenase_NifE_I"/>
    <property type="match status" value="1"/>
</dbReference>
<dbReference type="PROSITE" id="PS00090">
    <property type="entry name" value="NITROGENASE_1_2"/>
    <property type="match status" value="1"/>
</dbReference>
<dbReference type="InterPro" id="IPR000318">
    <property type="entry name" value="Nase_comp1_CS"/>
</dbReference>
<dbReference type="GO" id="GO:0065003">
    <property type="term" value="P:protein-containing complex assembly"/>
    <property type="evidence" value="ECO:0007669"/>
    <property type="project" value="InterPro"/>
</dbReference>
<dbReference type="Pfam" id="PF00148">
    <property type="entry name" value="Oxidored_nitro"/>
    <property type="match status" value="1"/>
</dbReference>
<feature type="domain" description="Nitrogenase/oxidoreductase component 1" evidence="8">
    <location>
        <begin position="45"/>
        <end position="443"/>
    </location>
</feature>
<sequence>MSSLNVKIQDVFDEPACERNRSKDLNARSKGCSKPLTPGAAAGGCAFDGAKIVLQPITDVAHLVHAPLACEGNSWDNRGTASSGPTLWRTSFTTDLTEQDIVMGNSERKLFKAIRQIKEAYQPPAIIVYATCVTALIGDDIEAVCKRAEETCGLPVVPINSPGFVGSKNLGNKLAGEALLDHVIGTVEPDDAGPCDINILGEFNLSGEFWLVRPLLERLGIRVRACIPGDARYLDIASAHRARAAMLVCSTALINLARKMEERWDIPFFEGSFYGITATSEALRQIADLLVKKGADQEILDRTDALIAEEEAIAWKKLEEYRPRLKGKRVLINTGGVKSWSLVHALMEIGMEIVGTSVKKSTVEDKERIRQVLKDDLQMFESMSPRELYAMLSEHKADIMLSGGRTQFIALKAKMPWVDINQERHRPYAGYDGTVELVRQIDLAIHNPVWSQVREPAPWESRPATQEPLPNPRPDSDATSVGRSIRRHDAGDFVEC</sequence>
<dbReference type="Gene3D" id="3.40.50.1980">
    <property type="entry name" value="Nitrogenase molybdenum iron protein domain"/>
    <property type="match status" value="1"/>
</dbReference>
<dbReference type="UniPathway" id="UPA00782"/>
<dbReference type="Proteomes" id="UP000220353">
    <property type="component" value="Unassembled WGS sequence"/>
</dbReference>
<name>A0A2A6LNW4_RHIFR</name>
<gene>
    <name evidence="9" type="ORF">CO661_31865</name>
</gene>
<dbReference type="NCBIfam" id="TIGR01283">
    <property type="entry name" value="nifE"/>
    <property type="match status" value="1"/>
</dbReference>
<evidence type="ECO:0000256" key="6">
    <source>
        <dbReference type="RuleBase" id="RU004021"/>
    </source>
</evidence>
<evidence type="ECO:0000256" key="4">
    <source>
        <dbReference type="ARBA" id="ARBA00013280"/>
    </source>
</evidence>
<dbReference type="PANTHER" id="PTHR42956">
    <property type="entry name" value="NITROGENASE IRON-MOLYBDENUM COFACTOR BIOSYNTHESIS PROTEIN NIFE"/>
    <property type="match status" value="1"/>
</dbReference>
<dbReference type="Gene3D" id="3.40.50.12380">
    <property type="entry name" value="Nitrogenase MoFe cofactor biosynthesis protein NifE, C-terminal"/>
    <property type="match status" value="1"/>
</dbReference>
<comment type="caution">
    <text evidence="9">The sequence shown here is derived from an EMBL/GenBank/DDBJ whole genome shotgun (WGS) entry which is preliminary data.</text>
</comment>
<dbReference type="PROSITE" id="PS00699">
    <property type="entry name" value="NITROGENASE_1_1"/>
    <property type="match status" value="1"/>
</dbReference>
<comment type="pathway">
    <text evidence="2">Cofactor biosynthesis; Fe-Mo cofactor biosynthesis.</text>
</comment>
<dbReference type="AlphaFoldDB" id="A0A2A6LNW4"/>
<dbReference type="EMBL" id="NWTC01000047">
    <property type="protein sequence ID" value="PDT44000.1"/>
    <property type="molecule type" value="Genomic_DNA"/>
</dbReference>
<keyword evidence="5 6" id="KW-0535">Nitrogen fixation</keyword>
<dbReference type="PANTHER" id="PTHR42956:SF1">
    <property type="entry name" value="NITROGENASE IRON-MOLYBDENUM COFACTOR BIOSYNTHESIS PROTEIN NIFE"/>
    <property type="match status" value="1"/>
</dbReference>
<reference evidence="9 10" key="1">
    <citation type="submission" date="2017-09" db="EMBL/GenBank/DDBJ databases">
        <title>Comparative genomics of rhizobia isolated from Phaseolus vulgaris in China.</title>
        <authorList>
            <person name="Tong W."/>
        </authorList>
    </citation>
    <scope>NUCLEOTIDE SEQUENCE [LARGE SCALE GENOMIC DNA]</scope>
    <source>
        <strain evidence="9 10">PCH1</strain>
    </source>
</reference>
<dbReference type="InterPro" id="IPR049939">
    <property type="entry name" value="NifE-like"/>
</dbReference>
<evidence type="ECO:0000313" key="9">
    <source>
        <dbReference type="EMBL" id="PDT44000.1"/>
    </source>
</evidence>